<sequence length="313" mass="34370">MLIRLLWILCFTVTAFSKPLQFCKEDVAANYAFCLAISTFKNYTTAFPSVDLYTTIITERLNASSAGWIGIGLGPQMHGSLMFVIFGDPYSHSQIATTVVRAGMGHALVDPSAKFALGYFSIPRIDILSAKFSDFDDEASVTAPAKVLEVQLVCYNCSTWALLDFSPQTVDTESDSQPILWAINSDQNFGGSFDDSARIEAHNFHGTLQANLRASAESSLDQELATIPQISRPYRPWGISETTLTQAVAPSSSHDVHATPSPGLAVTANWALAVLAGSLLICSIHIFRRHRKMWTQRASYMHETDPIVEQHCT</sequence>
<dbReference type="Pfam" id="PF16010">
    <property type="entry name" value="CDH-cyt"/>
    <property type="match status" value="1"/>
</dbReference>
<feature type="domain" description="Cellobiose dehydrogenase-like cytochrome" evidence="3">
    <location>
        <begin position="43"/>
        <end position="218"/>
    </location>
</feature>
<evidence type="ECO:0000313" key="4">
    <source>
        <dbReference type="EMBL" id="KAF2103679.1"/>
    </source>
</evidence>
<dbReference type="Gene3D" id="2.60.40.1210">
    <property type="entry name" value="Cellobiose dehydrogenase, cytochrome domain"/>
    <property type="match status" value="1"/>
</dbReference>
<evidence type="ECO:0000256" key="2">
    <source>
        <dbReference type="SAM" id="SignalP"/>
    </source>
</evidence>
<proteinExistence type="predicted"/>
<dbReference type="PANTHER" id="PTHR47797">
    <property type="entry name" value="DEHYDROGENASE, PUTATIVE (AFU_ORTHOLOGUE AFUA_8G05805)-RELATED"/>
    <property type="match status" value="1"/>
</dbReference>
<dbReference type="Proteomes" id="UP000799772">
    <property type="component" value="Unassembled WGS sequence"/>
</dbReference>
<organism evidence="4 5">
    <name type="scientific">Rhizodiscina lignyota</name>
    <dbReference type="NCBI Taxonomy" id="1504668"/>
    <lineage>
        <taxon>Eukaryota</taxon>
        <taxon>Fungi</taxon>
        <taxon>Dikarya</taxon>
        <taxon>Ascomycota</taxon>
        <taxon>Pezizomycotina</taxon>
        <taxon>Dothideomycetes</taxon>
        <taxon>Pleosporomycetidae</taxon>
        <taxon>Aulographales</taxon>
        <taxon>Rhizodiscinaceae</taxon>
        <taxon>Rhizodiscina</taxon>
    </lineage>
</organism>
<dbReference type="InterPro" id="IPR015920">
    <property type="entry name" value="Cellobiose_DH-like_cyt"/>
</dbReference>
<feature type="transmembrane region" description="Helical" evidence="1">
    <location>
        <begin position="268"/>
        <end position="287"/>
    </location>
</feature>
<keyword evidence="1" id="KW-0812">Transmembrane</keyword>
<evidence type="ECO:0000313" key="5">
    <source>
        <dbReference type="Proteomes" id="UP000799772"/>
    </source>
</evidence>
<dbReference type="SUPFAM" id="SSF49344">
    <property type="entry name" value="CBD9-like"/>
    <property type="match status" value="1"/>
</dbReference>
<keyword evidence="1" id="KW-0472">Membrane</keyword>
<comment type="caution">
    <text evidence="4">The sequence shown here is derived from an EMBL/GenBank/DDBJ whole genome shotgun (WGS) entry which is preliminary data.</text>
</comment>
<protein>
    <recommendedName>
        <fullName evidence="3">Cellobiose dehydrogenase-like cytochrome domain-containing protein</fullName>
    </recommendedName>
</protein>
<evidence type="ECO:0000256" key="1">
    <source>
        <dbReference type="SAM" id="Phobius"/>
    </source>
</evidence>
<reference evidence="4" key="1">
    <citation type="journal article" date="2020" name="Stud. Mycol.">
        <title>101 Dothideomycetes genomes: a test case for predicting lifestyles and emergence of pathogens.</title>
        <authorList>
            <person name="Haridas S."/>
            <person name="Albert R."/>
            <person name="Binder M."/>
            <person name="Bloem J."/>
            <person name="Labutti K."/>
            <person name="Salamov A."/>
            <person name="Andreopoulos B."/>
            <person name="Baker S."/>
            <person name="Barry K."/>
            <person name="Bills G."/>
            <person name="Bluhm B."/>
            <person name="Cannon C."/>
            <person name="Castanera R."/>
            <person name="Culley D."/>
            <person name="Daum C."/>
            <person name="Ezra D."/>
            <person name="Gonzalez J."/>
            <person name="Henrissat B."/>
            <person name="Kuo A."/>
            <person name="Liang C."/>
            <person name="Lipzen A."/>
            <person name="Lutzoni F."/>
            <person name="Magnuson J."/>
            <person name="Mondo S."/>
            <person name="Nolan M."/>
            <person name="Ohm R."/>
            <person name="Pangilinan J."/>
            <person name="Park H.-J."/>
            <person name="Ramirez L."/>
            <person name="Alfaro M."/>
            <person name="Sun H."/>
            <person name="Tritt A."/>
            <person name="Yoshinaga Y."/>
            <person name="Zwiers L.-H."/>
            <person name="Turgeon B."/>
            <person name="Goodwin S."/>
            <person name="Spatafora J."/>
            <person name="Crous P."/>
            <person name="Grigoriev I."/>
        </authorList>
    </citation>
    <scope>NUCLEOTIDE SEQUENCE</scope>
    <source>
        <strain evidence="4">CBS 133067</strain>
    </source>
</reference>
<feature type="chain" id="PRO_5040504357" description="Cellobiose dehydrogenase-like cytochrome domain-containing protein" evidence="2">
    <location>
        <begin position="18"/>
        <end position="313"/>
    </location>
</feature>
<name>A0A9P4IM64_9PEZI</name>
<dbReference type="CDD" id="cd09630">
    <property type="entry name" value="CDH_like_cytochrome"/>
    <property type="match status" value="1"/>
</dbReference>
<feature type="signal peptide" evidence="2">
    <location>
        <begin position="1"/>
        <end position="17"/>
    </location>
</feature>
<dbReference type="PANTHER" id="PTHR47797:SF3">
    <property type="entry name" value="CYTOCHROME B561 DOMAIN-CONTAINING PROTEIN"/>
    <property type="match status" value="1"/>
</dbReference>
<evidence type="ECO:0000259" key="3">
    <source>
        <dbReference type="Pfam" id="PF16010"/>
    </source>
</evidence>
<dbReference type="EMBL" id="ML978121">
    <property type="protein sequence ID" value="KAF2103679.1"/>
    <property type="molecule type" value="Genomic_DNA"/>
</dbReference>
<keyword evidence="1" id="KW-1133">Transmembrane helix</keyword>
<gene>
    <name evidence="4" type="ORF">NA57DRAFT_50551</name>
</gene>
<accession>A0A9P4IM64</accession>
<dbReference type="AlphaFoldDB" id="A0A9P4IM64"/>
<dbReference type="OrthoDB" id="19261at2759"/>
<keyword evidence="5" id="KW-1185">Reference proteome</keyword>
<keyword evidence="2" id="KW-0732">Signal</keyword>